<keyword evidence="6" id="KW-1185">Reference proteome</keyword>
<gene>
    <name evidence="1" type="primary">JM44</name>
    <name evidence="2" type="ORF">EAY07_19250</name>
    <name evidence="3" type="ORF">EAY46_21500</name>
    <name evidence="4" type="ORF">ERJ77_19810</name>
</gene>
<dbReference type="Proteomes" id="UP000726136">
    <property type="component" value="Unassembled WGS sequence"/>
</dbReference>
<name>Q7WUI8_VIBAN</name>
<dbReference type="EMBL" id="RDPI01000217">
    <property type="protein sequence ID" value="MBF4375581.1"/>
    <property type="molecule type" value="Genomic_DNA"/>
</dbReference>
<evidence type="ECO:0000313" key="6">
    <source>
        <dbReference type="Proteomes" id="UP000726136"/>
    </source>
</evidence>
<dbReference type="RefSeq" id="WP_011154668.1">
    <property type="nucleotide sequence ID" value="NZ_CP016256.1"/>
</dbReference>
<dbReference type="EMBL" id="RDOM01000094">
    <property type="protein sequence ID" value="MBF4274114.1"/>
    <property type="molecule type" value="Genomic_DNA"/>
</dbReference>
<dbReference type="KEGG" id="vau:VANGNB10_67p006"/>
<evidence type="ECO:0000313" key="4">
    <source>
        <dbReference type="EMBL" id="MBF4436698.1"/>
    </source>
</evidence>
<organism evidence="1">
    <name type="scientific">Vibrio anguillarum</name>
    <name type="common">Listonella anguillarum</name>
    <dbReference type="NCBI Taxonomy" id="55601"/>
    <lineage>
        <taxon>Bacteria</taxon>
        <taxon>Pseudomonadati</taxon>
        <taxon>Pseudomonadota</taxon>
        <taxon>Gammaproteobacteria</taxon>
        <taxon>Vibrionales</taxon>
        <taxon>Vibrionaceae</taxon>
        <taxon>Vibrio</taxon>
    </lineage>
</organism>
<dbReference type="AlphaFoldDB" id="Q7WUI8"/>
<reference evidence="1" key="3">
    <citation type="journal article" date="2005" name="Arch. Microbiol.">
        <title>Gene cloning, expression and functional characterization of a phosphopantetheinyl transferase from Vibrio anguillarum serotype O1.</title>
        <authorList>
            <person name="Liu Q."/>
            <person name="Ma Y."/>
            <person name="Zhou L."/>
            <person name="Zhang Y."/>
        </authorList>
    </citation>
    <scope>NUCLEOTIDE SEQUENCE</scope>
    <source>
        <plasmid evidence="1">pEIB1</plasmid>
    </source>
</reference>
<dbReference type="EMBL" id="SCLC01000298">
    <property type="protein sequence ID" value="MBF4436698.1"/>
    <property type="molecule type" value="Genomic_DNA"/>
</dbReference>
<reference evidence="5 6" key="4">
    <citation type="journal article" date="2021" name="PeerJ">
        <title>Analysis of 44 Vibrio anguillarum genomes reveals high genetic diversity.</title>
        <authorList>
            <person name="Hansen M.J."/>
            <person name="Dalsgaard I."/>
        </authorList>
    </citation>
    <scope>NUCLEOTIDE SEQUENCE [LARGE SCALE GENOMIC DNA]</scope>
    <source>
        <strain evidence="3 6">040915-1/1B</strain>
        <strain evidence="2 5">17-16730-2A</strain>
        <strain evidence="4">850617-1/1</strain>
    </source>
</reference>
<dbReference type="Proteomes" id="UP000786185">
    <property type="component" value="Unassembled WGS sequence"/>
</dbReference>
<evidence type="ECO:0000313" key="2">
    <source>
        <dbReference type="EMBL" id="MBF4274114.1"/>
    </source>
</evidence>
<dbReference type="EMBL" id="AY255699">
    <property type="protein sequence ID" value="AAQ15276.1"/>
    <property type="molecule type" value="Genomic_DNA"/>
</dbReference>
<keyword evidence="1" id="KW-0614">Plasmid</keyword>
<accession>Q7WUI8</accession>
<geneLocation type="plasmid" evidence="1">
    <name>pEIB1</name>
</geneLocation>
<protein>
    <submittedName>
        <fullName evidence="1">Uncharacterized protein</fullName>
    </submittedName>
</protein>
<dbReference type="Proteomes" id="UP000722957">
    <property type="component" value="Unassembled WGS sequence"/>
</dbReference>
<evidence type="ECO:0000313" key="3">
    <source>
        <dbReference type="EMBL" id="MBF4375581.1"/>
    </source>
</evidence>
<evidence type="ECO:0000313" key="5">
    <source>
        <dbReference type="Proteomes" id="UP000722957"/>
    </source>
</evidence>
<evidence type="ECO:0000313" key="1">
    <source>
        <dbReference type="EMBL" id="AAQ15276.1"/>
    </source>
</evidence>
<reference evidence="1" key="2">
    <citation type="journal article" date="2004" name="Arch. Microbiol.">
        <title>Cloning, identification and expression of an entE homologue angE from Vibrio anguillarum serotype O1.</title>
        <authorList>
            <person name="Liu Q."/>
            <person name="Ma Y."/>
            <person name="Wu H."/>
            <person name="Shao M."/>
            <person name="Liu H."/>
            <person name="Zhang Y."/>
        </authorList>
    </citation>
    <scope>NUCLEOTIDE SEQUENCE</scope>
    <source>
        <plasmid evidence="1">pEIB1</plasmid>
    </source>
</reference>
<reference evidence="1" key="1">
    <citation type="journal article" date="2003" name="Acta Biochim. Biophys. Sin.">
        <title>DNA sequencing of a plasmid with virulence from marine fish pathogen Vibrio anguillarum.</title>
        <authorList>
            <person name="Wu H.Z."/>
            <person name="Zhang H.Z."/>
            <person name="Lu C.X."/>
            <person name="Liang N."/>
            <person name="Jin H.Y."/>
            <person name="Ma Y."/>
            <person name="Zhang Y.X."/>
        </authorList>
    </citation>
    <scope>NUCLEOTIDE SEQUENCE</scope>
    <source>
        <plasmid evidence="1">pEIB1</plasmid>
    </source>
</reference>
<proteinExistence type="predicted"/>
<sequence length="136" mass="15213">MSILESAVNQSVRTEKWCQKLASRVVPIKDGAIYHFSDHSFYEVNQKPVLPIVKLGIGTIVRSARQDLGSGLVEVIGYNTHQFVCVDKVSVCAVWPEVLIQSDQGFMSLSLSCDRICQFLSLCHLFNVELPVFPNK</sequence>